<dbReference type="CDD" id="cd05014">
    <property type="entry name" value="SIS_Kpsf"/>
    <property type="match status" value="1"/>
</dbReference>
<feature type="domain" description="SIS" evidence="9">
    <location>
        <begin position="58"/>
        <end position="201"/>
    </location>
</feature>
<evidence type="ECO:0000313" key="13">
    <source>
        <dbReference type="Proteomes" id="UP000321392"/>
    </source>
</evidence>
<dbReference type="Gene3D" id="3.10.580.10">
    <property type="entry name" value="CBS-domain"/>
    <property type="match status" value="1"/>
</dbReference>
<evidence type="ECO:0000256" key="1">
    <source>
        <dbReference type="ARBA" id="ARBA00008165"/>
    </source>
</evidence>
<feature type="site" description="Catalytically relevant" evidence="6">
    <location>
        <position position="128"/>
    </location>
</feature>
<reference evidence="11" key="3">
    <citation type="submission" date="2019-07" db="EMBL/GenBank/DDBJ databases">
        <authorList>
            <person name="Whitman W."/>
            <person name="Huntemann M."/>
            <person name="Clum A."/>
            <person name="Pillay M."/>
            <person name="Palaniappan K."/>
            <person name="Varghese N."/>
            <person name="Mikhailova N."/>
            <person name="Stamatis D."/>
            <person name="Reddy T."/>
            <person name="Daum C."/>
            <person name="Shapiro N."/>
            <person name="Ivanova N."/>
            <person name="Kyrpides N."/>
            <person name="Woyke T."/>
        </authorList>
    </citation>
    <scope>NUCLEOTIDE SEQUENCE</scope>
    <source>
        <strain evidence="11">CGMCC 1.5380</strain>
    </source>
</reference>
<evidence type="ECO:0000256" key="4">
    <source>
        <dbReference type="PIRNR" id="PIRNR004692"/>
    </source>
</evidence>
<reference evidence="10 12" key="2">
    <citation type="submission" date="2018-07" db="EMBL/GenBank/DDBJ databases">
        <title>Genomic Encyclopedia of Type Strains, Phase IV (KMG-IV): sequencing the most valuable type-strain genomes for metagenomic binning, comparative biology and taxonomic classification.</title>
        <authorList>
            <person name="Goeker M."/>
        </authorList>
    </citation>
    <scope>NUCLEOTIDE SEQUENCE [LARGE SCALE GENOMIC DNA]</scope>
    <source>
        <strain evidence="10 12">DSM 19728</strain>
    </source>
</reference>
<dbReference type="InterPro" id="IPR035474">
    <property type="entry name" value="SIS_Kpsf"/>
</dbReference>
<dbReference type="InterPro" id="IPR050986">
    <property type="entry name" value="GutQ/KpsF_isomerases"/>
</dbReference>
<dbReference type="InterPro" id="IPR046342">
    <property type="entry name" value="CBS_dom_sf"/>
</dbReference>
<evidence type="ECO:0000313" key="12">
    <source>
        <dbReference type="Proteomes" id="UP000254518"/>
    </source>
</evidence>
<evidence type="ECO:0000256" key="6">
    <source>
        <dbReference type="PIRSR" id="PIRSR004692-3"/>
    </source>
</evidence>
<dbReference type="PANTHER" id="PTHR42745:SF1">
    <property type="entry name" value="ARABINOSE 5-PHOSPHATE ISOMERASE KDSD"/>
    <property type="match status" value="1"/>
</dbReference>
<dbReference type="SUPFAM" id="SSF53697">
    <property type="entry name" value="SIS domain"/>
    <property type="match status" value="1"/>
</dbReference>
<sequence>MYKFATPKVQISFTHTNFNYSVLISKENILASAKKTILSESQSIAKLIDFLDENFIDATQNIYNSKGRLVVTGIGKSAIIAQKMVATFNSTGTPSLFLHASEAIHGDLGMIQNDDTIICISKSGNSPEIKVLVPLLKRFGNTLIAITGNTDSFLAKGSDFVLNTTVDTEACPNNLAPTNSTTAQLVMGDALAVCLMEMRNFKPEDFAVYHPGGALGKKLLLRVKDMLEHTLKPMVSPDASIKKVIFEISEKRLGVTAVVDQDKVIGIITDGDIRRMLNDRDSFADLTAKDIMTKNPKLIPSTAMVVDALNILEDFSITQLVVVDNGEYKGVLHLHDILKEGII</sequence>
<dbReference type="Proteomes" id="UP000254518">
    <property type="component" value="Unassembled WGS sequence"/>
</dbReference>
<dbReference type="PROSITE" id="PS51464">
    <property type="entry name" value="SIS"/>
    <property type="match status" value="1"/>
</dbReference>
<keyword evidence="5" id="KW-0862">Zinc</keyword>
<dbReference type="InterPro" id="IPR004800">
    <property type="entry name" value="KdsD/KpsF-type"/>
</dbReference>
<protein>
    <submittedName>
        <fullName evidence="11">Arabinose-5-phosphate isomerase</fullName>
    </submittedName>
</protein>
<reference evidence="11 13" key="1">
    <citation type="journal article" date="2015" name="Stand. Genomic Sci.">
        <title>Genomic Encyclopedia of Bacterial and Archaeal Type Strains, Phase III: the genomes of soil and plant-associated and newly described type strains.</title>
        <authorList>
            <person name="Whitman W.B."/>
            <person name="Woyke T."/>
            <person name="Klenk H.P."/>
            <person name="Zhou Y."/>
            <person name="Lilburn T.G."/>
            <person name="Beck B.J."/>
            <person name="De Vos P."/>
            <person name="Vandamme P."/>
            <person name="Eisen J.A."/>
            <person name="Garrity G."/>
            <person name="Hugenholtz P."/>
            <person name="Kyrpides N.C."/>
        </authorList>
    </citation>
    <scope>NUCLEOTIDE SEQUENCE [LARGE SCALE GENOMIC DNA]</scope>
    <source>
        <strain evidence="11 13">CGMCC 1.5380</strain>
    </source>
</reference>
<dbReference type="InterPro" id="IPR001347">
    <property type="entry name" value="SIS_dom"/>
</dbReference>
<keyword evidence="5" id="KW-0479">Metal-binding</keyword>
<feature type="site" description="Catalytically relevant" evidence="6">
    <location>
        <position position="210"/>
    </location>
</feature>
<keyword evidence="2" id="KW-0677">Repeat</keyword>
<dbReference type="GO" id="GO:0097367">
    <property type="term" value="F:carbohydrate derivative binding"/>
    <property type="evidence" value="ECO:0007669"/>
    <property type="project" value="InterPro"/>
</dbReference>
<feature type="domain" description="CBS" evidence="8">
    <location>
        <begin position="226"/>
        <end position="286"/>
    </location>
</feature>
<organism evidence="11 13">
    <name type="scientific">Flavobacterium glaciei</name>
    <dbReference type="NCBI Taxonomy" id="386300"/>
    <lineage>
        <taxon>Bacteria</taxon>
        <taxon>Pseudomonadati</taxon>
        <taxon>Bacteroidota</taxon>
        <taxon>Flavobacteriia</taxon>
        <taxon>Flavobacteriales</taxon>
        <taxon>Flavobacteriaceae</taxon>
        <taxon>Flavobacterium</taxon>
    </lineage>
</organism>
<feature type="binding site" evidence="5">
    <location>
        <position position="99"/>
    </location>
    <ligand>
        <name>Zn(2+)</name>
        <dbReference type="ChEBI" id="CHEBI:29105"/>
    </ligand>
</feature>
<dbReference type="PANTHER" id="PTHR42745">
    <property type="match status" value="1"/>
</dbReference>
<proteinExistence type="inferred from homology"/>
<gene>
    <name evidence="10" type="ORF">DFR66_101231</name>
    <name evidence="11" type="ORF">IQ02_00229</name>
</gene>
<comment type="caution">
    <text evidence="11">The sequence shown here is derived from an EMBL/GenBank/DDBJ whole genome shotgun (WGS) entry which is preliminary data.</text>
</comment>
<dbReference type="SMART" id="SM00116">
    <property type="entry name" value="CBS"/>
    <property type="match status" value="2"/>
</dbReference>
<feature type="site" description="Catalytically relevant" evidence="6">
    <location>
        <position position="76"/>
    </location>
</feature>
<dbReference type="Pfam" id="PF00571">
    <property type="entry name" value="CBS"/>
    <property type="match status" value="2"/>
</dbReference>
<dbReference type="PROSITE" id="PS51371">
    <property type="entry name" value="CBS"/>
    <property type="match status" value="2"/>
</dbReference>
<evidence type="ECO:0000313" key="11">
    <source>
        <dbReference type="EMBL" id="TWI52090.1"/>
    </source>
</evidence>
<feature type="site" description="Catalytically relevant" evidence="6">
    <location>
        <position position="169"/>
    </location>
</feature>
<dbReference type="EMBL" id="VLKX01000001">
    <property type="protein sequence ID" value="TWI52090.1"/>
    <property type="molecule type" value="Genomic_DNA"/>
</dbReference>
<dbReference type="Pfam" id="PF01380">
    <property type="entry name" value="SIS"/>
    <property type="match status" value="1"/>
</dbReference>
<evidence type="ECO:0000313" key="10">
    <source>
        <dbReference type="EMBL" id="RDI58303.1"/>
    </source>
</evidence>
<dbReference type="CDD" id="cd04604">
    <property type="entry name" value="CBS_pair_SIS_assoc"/>
    <property type="match status" value="1"/>
</dbReference>
<evidence type="ECO:0000256" key="2">
    <source>
        <dbReference type="ARBA" id="ARBA00022737"/>
    </source>
</evidence>
<dbReference type="Proteomes" id="UP000321392">
    <property type="component" value="Unassembled WGS sequence"/>
</dbReference>
<name>A0A562Q7E2_9FLAO</name>
<dbReference type="PIRSF" id="PIRSF004692">
    <property type="entry name" value="KdsD_KpsF"/>
    <property type="match status" value="1"/>
</dbReference>
<dbReference type="Gene3D" id="3.40.50.10490">
    <property type="entry name" value="Glucose-6-phosphate isomerase like protein, domain 1"/>
    <property type="match status" value="1"/>
</dbReference>
<evidence type="ECO:0000256" key="3">
    <source>
        <dbReference type="ARBA" id="ARBA00023122"/>
    </source>
</evidence>
<evidence type="ECO:0000256" key="5">
    <source>
        <dbReference type="PIRSR" id="PIRSR004692-2"/>
    </source>
</evidence>
<keyword evidence="11" id="KW-0413">Isomerase</keyword>
<keyword evidence="12" id="KW-1185">Reference proteome</keyword>
<comment type="similarity">
    <text evidence="1 4">Belongs to the SIS family. GutQ/KpsF subfamily.</text>
</comment>
<dbReference type="GO" id="GO:1901135">
    <property type="term" value="P:carbohydrate derivative metabolic process"/>
    <property type="evidence" value="ECO:0007669"/>
    <property type="project" value="InterPro"/>
</dbReference>
<dbReference type="InterPro" id="IPR000644">
    <property type="entry name" value="CBS_dom"/>
</dbReference>
<dbReference type="GO" id="GO:0019146">
    <property type="term" value="F:arabinose-5-phosphate isomerase activity"/>
    <property type="evidence" value="ECO:0007669"/>
    <property type="project" value="UniProtKB-ARBA"/>
</dbReference>
<evidence type="ECO:0000259" key="8">
    <source>
        <dbReference type="PROSITE" id="PS51371"/>
    </source>
</evidence>
<dbReference type="GO" id="GO:0005975">
    <property type="term" value="P:carbohydrate metabolic process"/>
    <property type="evidence" value="ECO:0007669"/>
    <property type="project" value="InterPro"/>
</dbReference>
<evidence type="ECO:0000259" key="9">
    <source>
        <dbReference type="PROSITE" id="PS51464"/>
    </source>
</evidence>
<feature type="domain" description="CBS" evidence="8">
    <location>
        <begin position="292"/>
        <end position="343"/>
    </location>
</feature>
<keyword evidence="3 7" id="KW-0129">CBS domain</keyword>
<dbReference type="AlphaFoldDB" id="A0A562Q7E2"/>
<dbReference type="GO" id="GO:0046872">
    <property type="term" value="F:metal ion binding"/>
    <property type="evidence" value="ECO:0007669"/>
    <property type="project" value="UniProtKB-KW"/>
</dbReference>
<dbReference type="EMBL" id="QQBA01000001">
    <property type="protein sequence ID" value="RDI58303.1"/>
    <property type="molecule type" value="Genomic_DNA"/>
</dbReference>
<evidence type="ECO:0000256" key="7">
    <source>
        <dbReference type="PROSITE-ProRule" id="PRU00703"/>
    </source>
</evidence>
<dbReference type="InterPro" id="IPR046348">
    <property type="entry name" value="SIS_dom_sf"/>
</dbReference>
<accession>A0A562Q7E2</accession>
<dbReference type="NCBIfam" id="TIGR00393">
    <property type="entry name" value="kpsF"/>
    <property type="match status" value="1"/>
</dbReference>
<dbReference type="FunFam" id="3.40.50.10490:FF:000011">
    <property type="entry name" value="Arabinose 5-phosphate isomerase"/>
    <property type="match status" value="1"/>
</dbReference>